<comment type="subunit">
    <text evidence="2">Homotetramer.</text>
</comment>
<evidence type="ECO:0000256" key="1">
    <source>
        <dbReference type="ARBA" id="ARBA00006484"/>
    </source>
</evidence>
<feature type="domain" description="Ketoreductase" evidence="4">
    <location>
        <begin position="20"/>
        <end position="200"/>
    </location>
</feature>
<dbReference type="PRINTS" id="PR00081">
    <property type="entry name" value="GDHRDH"/>
</dbReference>
<keyword evidence="6" id="KW-1185">Reference proteome</keyword>
<dbReference type="OrthoDB" id="8557335at2"/>
<dbReference type="EMBL" id="VDUY01000001">
    <property type="protein sequence ID" value="TXL68439.1"/>
    <property type="molecule type" value="Genomic_DNA"/>
</dbReference>
<dbReference type="RefSeq" id="WP_147702580.1">
    <property type="nucleotide sequence ID" value="NZ_VDUY01000001.1"/>
</dbReference>
<dbReference type="Proteomes" id="UP000321548">
    <property type="component" value="Unassembled WGS sequence"/>
</dbReference>
<dbReference type="SMART" id="SM00822">
    <property type="entry name" value="PKS_KR"/>
    <property type="match status" value="1"/>
</dbReference>
<comment type="caution">
    <text evidence="5">The sequence shown here is derived from an EMBL/GenBank/DDBJ whole genome shotgun (WGS) entry which is preliminary data.</text>
</comment>
<gene>
    <name evidence="5" type="ORF">FHP08_01780</name>
</gene>
<dbReference type="PRINTS" id="PR00080">
    <property type="entry name" value="SDRFAMILY"/>
</dbReference>
<organism evidence="5 6">
    <name type="scientific">Zeimonas arvi</name>
    <dbReference type="NCBI Taxonomy" id="2498847"/>
    <lineage>
        <taxon>Bacteria</taxon>
        <taxon>Pseudomonadati</taxon>
        <taxon>Pseudomonadota</taxon>
        <taxon>Betaproteobacteria</taxon>
        <taxon>Burkholderiales</taxon>
        <taxon>Burkholderiaceae</taxon>
        <taxon>Zeimonas</taxon>
    </lineage>
</organism>
<evidence type="ECO:0000259" key="4">
    <source>
        <dbReference type="SMART" id="SM00822"/>
    </source>
</evidence>
<protein>
    <submittedName>
        <fullName evidence="5">SDR family oxidoreductase</fullName>
    </submittedName>
</protein>
<dbReference type="FunFam" id="3.40.50.720:FF:000084">
    <property type="entry name" value="Short-chain dehydrogenase reductase"/>
    <property type="match status" value="1"/>
</dbReference>
<dbReference type="InterPro" id="IPR002347">
    <property type="entry name" value="SDR_fam"/>
</dbReference>
<proteinExistence type="inferred from homology"/>
<sequence length="260" mass="26939">MKASAVPALPVTPSFRLDGRRALVTGAGRGIGLAAAVALADAGAELTLASRTQADLDALAEAIRGRGGRADTLVLDVTDSAAVTRAFAGARPFEILVNNAGTNRPKPMTETSDEDLDAVVDLNLKAAYRVAREWARALLASGRGGSLINVSSQMGHVGGLNRTVYCATKHAIEGFTKALAWELGSAGIRVNSLCPTFIETELTRPMLADPAFVAYAAPRIALGRFGRLEDIMGAVLFLASDASAMVTGSALMIDGGWTAA</sequence>
<name>A0A5C8P4N1_9BURK</name>
<dbReference type="InterPro" id="IPR036291">
    <property type="entry name" value="NAD(P)-bd_dom_sf"/>
</dbReference>
<dbReference type="PANTHER" id="PTHR44252">
    <property type="entry name" value="D-ERYTHRULOSE REDUCTASE"/>
    <property type="match status" value="1"/>
</dbReference>
<comment type="similarity">
    <text evidence="1">Belongs to the short-chain dehydrogenases/reductases (SDR) family.</text>
</comment>
<dbReference type="AlphaFoldDB" id="A0A5C8P4N1"/>
<dbReference type="GO" id="GO:0005997">
    <property type="term" value="P:xylulose metabolic process"/>
    <property type="evidence" value="ECO:0007669"/>
    <property type="project" value="TreeGrafter"/>
</dbReference>
<evidence type="ECO:0000313" key="6">
    <source>
        <dbReference type="Proteomes" id="UP000321548"/>
    </source>
</evidence>
<dbReference type="GO" id="GO:0006006">
    <property type="term" value="P:glucose metabolic process"/>
    <property type="evidence" value="ECO:0007669"/>
    <property type="project" value="TreeGrafter"/>
</dbReference>
<evidence type="ECO:0000256" key="3">
    <source>
        <dbReference type="ARBA" id="ARBA00022857"/>
    </source>
</evidence>
<dbReference type="GO" id="GO:0050038">
    <property type="term" value="F:L-xylulose reductase (NADPH) activity"/>
    <property type="evidence" value="ECO:0007669"/>
    <property type="project" value="TreeGrafter"/>
</dbReference>
<dbReference type="SUPFAM" id="SSF51735">
    <property type="entry name" value="NAD(P)-binding Rossmann-fold domains"/>
    <property type="match status" value="1"/>
</dbReference>
<dbReference type="InterPro" id="IPR051737">
    <property type="entry name" value="L-xylulose/Carbonyl_redctase"/>
</dbReference>
<dbReference type="Gene3D" id="3.40.50.720">
    <property type="entry name" value="NAD(P)-binding Rossmann-like Domain"/>
    <property type="match status" value="1"/>
</dbReference>
<evidence type="ECO:0000256" key="2">
    <source>
        <dbReference type="ARBA" id="ARBA00011881"/>
    </source>
</evidence>
<keyword evidence="3" id="KW-0521">NADP</keyword>
<dbReference type="GO" id="GO:0004090">
    <property type="term" value="F:carbonyl reductase (NADPH) activity"/>
    <property type="evidence" value="ECO:0007669"/>
    <property type="project" value="TreeGrafter"/>
</dbReference>
<dbReference type="PROSITE" id="PS00061">
    <property type="entry name" value="ADH_SHORT"/>
    <property type="match status" value="1"/>
</dbReference>
<accession>A0A5C8P4N1</accession>
<evidence type="ECO:0000313" key="5">
    <source>
        <dbReference type="EMBL" id="TXL68439.1"/>
    </source>
</evidence>
<dbReference type="InterPro" id="IPR020904">
    <property type="entry name" value="Sc_DH/Rdtase_CS"/>
</dbReference>
<dbReference type="PANTHER" id="PTHR44252:SF3">
    <property type="entry name" value="D-ERYTHRULOSE REDUCTASE-RELATED"/>
    <property type="match status" value="1"/>
</dbReference>
<reference evidence="5 6" key="1">
    <citation type="submission" date="2019-06" db="EMBL/GenBank/DDBJ databases">
        <title>Quisquiliibacterium sp. nov., isolated from a maize field.</title>
        <authorList>
            <person name="Lin S.-Y."/>
            <person name="Tsai C.-F."/>
            <person name="Young C.-C."/>
        </authorList>
    </citation>
    <scope>NUCLEOTIDE SEQUENCE [LARGE SCALE GENOMIC DNA]</scope>
    <source>
        <strain evidence="5 6">CC-CFT501</strain>
    </source>
</reference>
<dbReference type="InterPro" id="IPR057326">
    <property type="entry name" value="KR_dom"/>
</dbReference>
<dbReference type="Pfam" id="PF13561">
    <property type="entry name" value="adh_short_C2"/>
    <property type="match status" value="1"/>
</dbReference>